<dbReference type="GO" id="GO:0051213">
    <property type="term" value="F:dioxygenase activity"/>
    <property type="evidence" value="ECO:0007669"/>
    <property type="project" value="InterPro"/>
</dbReference>
<dbReference type="EMBL" id="AGNL01004542">
    <property type="protein sequence ID" value="EJK73382.1"/>
    <property type="molecule type" value="Genomic_DNA"/>
</dbReference>
<reference evidence="3 4" key="1">
    <citation type="journal article" date="2012" name="Genome Biol.">
        <title>Genome and low-iron response of an oceanic diatom adapted to chronic iron limitation.</title>
        <authorList>
            <person name="Lommer M."/>
            <person name="Specht M."/>
            <person name="Roy A.S."/>
            <person name="Kraemer L."/>
            <person name="Andreson R."/>
            <person name="Gutowska M.A."/>
            <person name="Wolf J."/>
            <person name="Bergner S.V."/>
            <person name="Schilhabel M.B."/>
            <person name="Klostermeier U.C."/>
            <person name="Beiko R.G."/>
            <person name="Rosenstiel P."/>
            <person name="Hippler M."/>
            <person name="Laroche J."/>
        </authorList>
    </citation>
    <scope>NUCLEOTIDE SEQUENCE [LARGE SCALE GENOMIC DNA]</scope>
    <source>
        <strain evidence="3 4">CCMP1005</strain>
    </source>
</reference>
<evidence type="ECO:0000313" key="4">
    <source>
        <dbReference type="Proteomes" id="UP000266841"/>
    </source>
</evidence>
<feature type="compositionally biased region" description="Polar residues" evidence="1">
    <location>
        <begin position="88"/>
        <end position="102"/>
    </location>
</feature>
<comment type="caution">
    <text evidence="3">The sequence shown here is derived from an EMBL/GenBank/DDBJ whole genome shotgun (WGS) entry which is preliminary data.</text>
</comment>
<keyword evidence="4" id="KW-1185">Reference proteome</keyword>
<dbReference type="SUPFAM" id="SSF51197">
    <property type="entry name" value="Clavaminate synthase-like"/>
    <property type="match status" value="1"/>
</dbReference>
<accession>K0TNC0</accession>
<dbReference type="Proteomes" id="UP000266841">
    <property type="component" value="Unassembled WGS sequence"/>
</dbReference>
<proteinExistence type="predicted"/>
<dbReference type="InterPro" id="IPR027450">
    <property type="entry name" value="AlkB-like"/>
</dbReference>
<feature type="domain" description="Alpha-ketoglutarate-dependent dioxygenase AlkB-like" evidence="2">
    <location>
        <begin position="207"/>
        <end position="398"/>
    </location>
</feature>
<dbReference type="Gene3D" id="2.60.120.590">
    <property type="entry name" value="Alpha-ketoglutarate-dependent dioxygenase AlkB-like"/>
    <property type="match status" value="1"/>
</dbReference>
<dbReference type="InterPro" id="IPR037151">
    <property type="entry name" value="AlkB-like_sf"/>
</dbReference>
<name>K0TNC0_THAOC</name>
<dbReference type="Pfam" id="PF13532">
    <property type="entry name" value="2OG-FeII_Oxy_2"/>
    <property type="match status" value="1"/>
</dbReference>
<feature type="region of interest" description="Disordered" evidence="1">
    <location>
        <begin position="911"/>
        <end position="935"/>
    </location>
</feature>
<dbReference type="GO" id="GO:0006307">
    <property type="term" value="P:DNA alkylation repair"/>
    <property type="evidence" value="ECO:0007669"/>
    <property type="project" value="InterPro"/>
</dbReference>
<dbReference type="InterPro" id="IPR032854">
    <property type="entry name" value="ALKBH3"/>
</dbReference>
<dbReference type="OrthoDB" id="5952771at2759"/>
<dbReference type="PANTHER" id="PTHR31212:SF4">
    <property type="entry name" value="ALPHA-KETOGLUTARATE-DEPENDENT DIOXYGENASE ALKB HOMOLOG 3"/>
    <property type="match status" value="1"/>
</dbReference>
<dbReference type="eggNOG" id="ENOG502STT2">
    <property type="taxonomic scope" value="Eukaryota"/>
</dbReference>
<sequence length="1332" mass="150219">MDRRDSLRQVDHYPAYTFGWIAQNEAMSVYASEPWRQHKMGVDVVTPPTQTSRGFLPNAPIVQHNGMDNVVFNPITQLIEPVLAMTKGNSPKPSELQNSFVGTSRPGDWQPAPPRRDVGEPRRSNAIQITHKDWIHDDSSRNIAYGLNPRDQHHIGENSVIVGRIRRYDEKRRSYGAWEDIKVSIDSNTGRGSQDIHLRRGGKLGVHKRLISQATQQSLSKAMHRCKLYRQYSISKVFHEPRFHVLLSSRAKLDTNVGYYYHGVQMKSYPLNLVPEIEECAAKFASHYNLPNNEWNIGVDAIIYRDGADGMGWHADDTQGESVVLCVVVESAGDSPRSVRVRPNKKTQPLKHGDEEIQLLDLGEGDAYDMDENMQRGYEHSVPKRKDDKSHRFVLIFRQGLTASISKDSGVALSDLSKLDDEGDDGVEDSSLLSSLSKVRIKPPSSVFGHHQSVHEAHLYGRRSLFLSGAHRSDQNPALWFADDEGHVGSARLNALCLAYLVRHGPKYGYYPKPEKSFHVCMEADEAVAKQEFLSRGLELQFVRGHRYLGGHVGSKESKEQYVNSKVEGWCTSLRALAEIAKTHPQSAHAAFTFCLQHKWMYMCRVIPGIAQLLEPLERVIREVWIPALLGSPPEELHRANVSRELLANAVRNGGLGIRNPIDTAERQHATSVSVTLTLVESIVRGEKLDMLAHERQMKETLEFRDNIRLRYGLVPLNLERICDGCGKRADVEHYLSCPLMFVASLEQSLAVNKDKTGTPMLQERTQPPLKPKDVKTERVATCQSTASGLQVPIVCTNKTRLAEAPFGPGGDDNGRRYKPQPRDRTGIATAFVPSRRWSPAAPGKPSFPYFKADYYLDDVSSFEPSQRTLDIDYSMMRGRIGDPKTSAPMSGIQGRGPYPSLWHRRIPSFKQPRADAPFGPDGDDNGPGSEPPTRDRIGLFMAVMPSRRRPPAAVRKPSFPYFKADYLPHDVCRPRRPTIFRHRISATRWRTKDPKAWAHTAGIRGFEPTNPRRRRRIPSLSSCCRNNFGHESVVFVRRAAQPGKRSPSVLKNTLVRNEPRQSKMTPLDSHSLQQPDSTLNLADPSCSCRDMHPRPGGLRSLKVAKTNFFINSLVVGAVNFCSSNNWLMTRSATYARSSAGPRIHYLDAPQTQPSSARLQRQQAGRGLNSDFFREQFGFCADPSLSTWENCRSYVQQKPMSAYQALRMRNKTYHNYCETAPREIQSILGGCGLKFCIKTPKPSKRSIKFLLDRFENQVRRIAYFRGREETDDGNYNPSLYIPSDWDPPPRAYGEIEDALAAFGHRFTACHAHFMRPSLSNVTPTQGKLLKTM</sequence>
<dbReference type="PANTHER" id="PTHR31212">
    <property type="entry name" value="ALPHA-KETOGLUTARATE-DEPENDENT DIOXYGENASE ALKB HOMOLOG 3"/>
    <property type="match status" value="1"/>
</dbReference>
<protein>
    <recommendedName>
        <fullName evidence="2">Alpha-ketoglutarate-dependent dioxygenase AlkB-like domain-containing protein</fullName>
    </recommendedName>
</protein>
<organism evidence="3 4">
    <name type="scientific">Thalassiosira oceanica</name>
    <name type="common">Marine diatom</name>
    <dbReference type="NCBI Taxonomy" id="159749"/>
    <lineage>
        <taxon>Eukaryota</taxon>
        <taxon>Sar</taxon>
        <taxon>Stramenopiles</taxon>
        <taxon>Ochrophyta</taxon>
        <taxon>Bacillariophyta</taxon>
        <taxon>Coscinodiscophyceae</taxon>
        <taxon>Thalassiosirophycidae</taxon>
        <taxon>Thalassiosirales</taxon>
        <taxon>Thalassiosiraceae</taxon>
        <taxon>Thalassiosira</taxon>
    </lineage>
</organism>
<feature type="compositionally biased region" description="Polar residues" evidence="1">
    <location>
        <begin position="1063"/>
        <end position="1081"/>
    </location>
</feature>
<evidence type="ECO:0000256" key="1">
    <source>
        <dbReference type="SAM" id="MobiDB-lite"/>
    </source>
</evidence>
<feature type="region of interest" description="Disordered" evidence="1">
    <location>
        <begin position="1056"/>
        <end position="1087"/>
    </location>
</feature>
<gene>
    <name evidence="3" type="ORF">THAOC_04995</name>
</gene>
<evidence type="ECO:0000259" key="2">
    <source>
        <dbReference type="Pfam" id="PF13532"/>
    </source>
</evidence>
<evidence type="ECO:0000313" key="3">
    <source>
        <dbReference type="EMBL" id="EJK73382.1"/>
    </source>
</evidence>
<feature type="region of interest" description="Disordered" evidence="1">
    <location>
        <begin position="88"/>
        <end position="122"/>
    </location>
</feature>